<feature type="compositionally biased region" description="Polar residues" evidence="1">
    <location>
        <begin position="512"/>
        <end position="521"/>
    </location>
</feature>
<feature type="region of interest" description="Disordered" evidence="1">
    <location>
        <begin position="506"/>
        <end position="528"/>
    </location>
</feature>
<dbReference type="GeneID" id="28900198"/>
<dbReference type="Pfam" id="PF17667">
    <property type="entry name" value="Pkinase_fungal"/>
    <property type="match status" value="1"/>
</dbReference>
<protein>
    <recommendedName>
        <fullName evidence="2">Fungal-type protein kinase domain-containing protein</fullName>
    </recommendedName>
</protein>
<sequence>MASDFREEIIKKRPIGRGLDSFRNSLNSKCRDLGIAEGADILQRLDDEGIKDTMLELVRALQILPAAYTLRSGKGRGFLAAELANLYSRLDSNEENPRSVIPLFSKVIRTATDDEVWNAAYELITESTPPPRPLASVFQTPSRFTSSNIVDSSEHRKDMDPLLKEELGPIYVGVPGFYEAFFCTEPARQTIFEAVFAKCQAGDNPLYRTESGWRDWPEGSREKDVLSWLSTRVNLFVDLAKVQPSAPKVSRRPVAQPAQPLAGSTAGRKLDIGFVDEPSAREDSRCHWAQILVPGELKSNPSADNTSKTWLDLGRYAREVLTAQDMRRSVLGFTLCGSLMRLWLFDRIGAMASVSFDIHGDGLRFVSVVLTFLWMSREQLGFDPSIIELDGQHFIEIGQGKQKERLIIDELIKRATCIAGRATTCWKAHREGDDSKTVFVIKDSWQYTEREEEGVLLREATEKKVRNVARYHYHETVLAGGDIDDVCNIRKGLDITKATNYIVESQKAADLQRSSPTPSSRSEADRGRSFEIPSIIGRKRSSSSFRPSLPSSKRACSSSPTKRQSLSTPGNREHRRVIIRDYGTPLHKASSVLVFVRALWECLQGCKDLYEKTGLLQCDISTGNLRMNEDEGNPSWFAFIIDLDLAVRADRTGPSPVRHKTGTRPFMAVGVMQGELRAIKHDYESFFWVFFWFGIHYNGPHGKSRVVRRFENWNYMDIRELAEVKKGVVADEEDFLQTVEEYFTPFYQPLIPWVNRLRKIIFPGGSRRKDSSPELFSLMDDLFQKAQEALASRDS</sequence>
<reference evidence="3 4" key="1">
    <citation type="journal article" date="2016" name="Fungal Biol.">
        <title>The genome of Xylona heveae provides a window into fungal endophytism.</title>
        <authorList>
            <person name="Gazis R."/>
            <person name="Kuo A."/>
            <person name="Riley R."/>
            <person name="LaButti K."/>
            <person name="Lipzen A."/>
            <person name="Lin J."/>
            <person name="Amirebrahimi M."/>
            <person name="Hesse C.N."/>
            <person name="Spatafora J.W."/>
            <person name="Henrissat B."/>
            <person name="Hainaut M."/>
            <person name="Grigoriev I.V."/>
            <person name="Hibbett D.S."/>
        </authorList>
    </citation>
    <scope>NUCLEOTIDE SEQUENCE [LARGE SCALE GENOMIC DNA]</scope>
    <source>
        <strain evidence="3 4">TC161</strain>
    </source>
</reference>
<dbReference type="InParanoid" id="A0A165GUZ4"/>
<proteinExistence type="predicted"/>
<evidence type="ECO:0000313" key="3">
    <source>
        <dbReference type="EMBL" id="KZF22629.1"/>
    </source>
</evidence>
<feature type="compositionally biased region" description="Low complexity" evidence="1">
    <location>
        <begin position="542"/>
        <end position="554"/>
    </location>
</feature>
<evidence type="ECO:0000256" key="1">
    <source>
        <dbReference type="SAM" id="MobiDB-lite"/>
    </source>
</evidence>
<dbReference type="Proteomes" id="UP000076632">
    <property type="component" value="Unassembled WGS sequence"/>
</dbReference>
<feature type="region of interest" description="Disordered" evidence="1">
    <location>
        <begin position="540"/>
        <end position="574"/>
    </location>
</feature>
<dbReference type="EMBL" id="KV407458">
    <property type="protein sequence ID" value="KZF22629.1"/>
    <property type="molecule type" value="Genomic_DNA"/>
</dbReference>
<dbReference type="STRING" id="1328760.A0A165GUZ4"/>
<evidence type="ECO:0000259" key="2">
    <source>
        <dbReference type="Pfam" id="PF17667"/>
    </source>
</evidence>
<dbReference type="PANTHER" id="PTHR38248">
    <property type="entry name" value="FUNK1 6"/>
    <property type="match status" value="1"/>
</dbReference>
<gene>
    <name evidence="3" type="ORF">L228DRAFT_268018</name>
</gene>
<keyword evidence="4" id="KW-1185">Reference proteome</keyword>
<dbReference type="AlphaFoldDB" id="A0A165GUZ4"/>
<dbReference type="PANTHER" id="PTHR38248:SF2">
    <property type="entry name" value="FUNK1 11"/>
    <property type="match status" value="1"/>
</dbReference>
<dbReference type="RefSeq" id="XP_018188184.1">
    <property type="nucleotide sequence ID" value="XM_018335061.1"/>
</dbReference>
<organism evidence="3 4">
    <name type="scientific">Xylona heveae (strain CBS 132557 / TC161)</name>
    <dbReference type="NCBI Taxonomy" id="1328760"/>
    <lineage>
        <taxon>Eukaryota</taxon>
        <taxon>Fungi</taxon>
        <taxon>Dikarya</taxon>
        <taxon>Ascomycota</taxon>
        <taxon>Pezizomycotina</taxon>
        <taxon>Xylonomycetes</taxon>
        <taxon>Xylonales</taxon>
        <taxon>Xylonaceae</taxon>
        <taxon>Xylona</taxon>
    </lineage>
</organism>
<dbReference type="Gene3D" id="1.10.510.10">
    <property type="entry name" value="Transferase(Phosphotransferase) domain 1"/>
    <property type="match status" value="1"/>
</dbReference>
<evidence type="ECO:0000313" key="4">
    <source>
        <dbReference type="Proteomes" id="UP000076632"/>
    </source>
</evidence>
<name>A0A165GUZ4_XYLHT</name>
<dbReference type="SUPFAM" id="SSF56112">
    <property type="entry name" value="Protein kinase-like (PK-like)"/>
    <property type="match status" value="1"/>
</dbReference>
<dbReference type="OMA" id="LGFLCMN"/>
<feature type="domain" description="Fungal-type protein kinase" evidence="2">
    <location>
        <begin position="269"/>
        <end position="692"/>
    </location>
</feature>
<accession>A0A165GUZ4</accession>
<dbReference type="OrthoDB" id="5584477at2759"/>
<feature type="compositionally biased region" description="Polar residues" evidence="1">
    <location>
        <begin position="555"/>
        <end position="570"/>
    </location>
</feature>
<dbReference type="InterPro" id="IPR011009">
    <property type="entry name" value="Kinase-like_dom_sf"/>
</dbReference>
<dbReference type="InterPro" id="IPR040976">
    <property type="entry name" value="Pkinase_fungal"/>
</dbReference>